<dbReference type="SUPFAM" id="SSF141000">
    <property type="entry name" value="Glu-tRNAGln amidotransferase C subunit"/>
    <property type="match status" value="1"/>
</dbReference>
<dbReference type="InterPro" id="IPR036113">
    <property type="entry name" value="Asp/Glu-ADT_sf_sub_c"/>
</dbReference>
<dbReference type="Pfam" id="PF02686">
    <property type="entry name" value="GatC"/>
    <property type="match status" value="1"/>
</dbReference>
<gene>
    <name evidence="1" type="ORF">ENN92_01545</name>
</gene>
<organism evidence="1">
    <name type="scientific">candidate division WWE3 bacterium</name>
    <dbReference type="NCBI Taxonomy" id="2053526"/>
    <lineage>
        <taxon>Bacteria</taxon>
        <taxon>Katanobacteria</taxon>
    </lineage>
</organism>
<dbReference type="AlphaFoldDB" id="A0A7C1HDQ3"/>
<proteinExistence type="predicted"/>
<dbReference type="Proteomes" id="UP000886066">
    <property type="component" value="Unassembled WGS sequence"/>
</dbReference>
<dbReference type="EMBL" id="DSDM01000091">
    <property type="protein sequence ID" value="HDQ88813.1"/>
    <property type="molecule type" value="Genomic_DNA"/>
</dbReference>
<comment type="caution">
    <text evidence="1">The sequence shown here is derived from an EMBL/GenBank/DDBJ whole genome shotgun (WGS) entry which is preliminary data.</text>
</comment>
<accession>A0A7C1HDQ3</accession>
<dbReference type="Gene3D" id="1.10.20.60">
    <property type="entry name" value="Glu-tRNAGln amidotransferase C subunit, N-terminal domain"/>
    <property type="match status" value="1"/>
</dbReference>
<name>A0A7C1HDQ3_UNCKA</name>
<dbReference type="GO" id="GO:0006450">
    <property type="term" value="P:regulation of translational fidelity"/>
    <property type="evidence" value="ECO:0007669"/>
    <property type="project" value="InterPro"/>
</dbReference>
<protein>
    <submittedName>
        <fullName evidence="1">Aspartyl/glutamyl-tRNA amidotransferase subunit C</fullName>
    </submittedName>
</protein>
<reference evidence="1" key="1">
    <citation type="journal article" date="2020" name="mSystems">
        <title>Genome- and Community-Level Interaction Insights into Carbon Utilization and Element Cycling Functions of Hydrothermarchaeota in Hydrothermal Sediment.</title>
        <authorList>
            <person name="Zhou Z."/>
            <person name="Liu Y."/>
            <person name="Xu W."/>
            <person name="Pan J."/>
            <person name="Luo Z.H."/>
            <person name="Li M."/>
        </authorList>
    </citation>
    <scope>NUCLEOTIDE SEQUENCE [LARGE SCALE GENOMIC DNA]</scope>
    <source>
        <strain evidence="1">SpSt-1219</strain>
    </source>
</reference>
<dbReference type="InterPro" id="IPR003837">
    <property type="entry name" value="GatC"/>
</dbReference>
<evidence type="ECO:0000313" key="1">
    <source>
        <dbReference type="EMBL" id="HDQ88813.1"/>
    </source>
</evidence>
<sequence>MSKKISSMDVAHIAKLTNLTLSDAENEKLSQMLSDTLGHVGILEEIETSSVPETFQVTGLTNVYRDTNFPVTSLTKEEVLQNALIQKNGKIGTKAVFGRE</sequence>